<comment type="function">
    <text evidence="1">Component of the coat protein complex II (COPII) which promotes the formation of transport vesicles from the endoplasmic reticulum (ER). The coat has two main functions, the physical deformation of the endoplasmic reticulum membrane into vesicles and the selection of cargo molecules.</text>
</comment>
<keyword evidence="1" id="KW-0479">Metal-binding</keyword>
<keyword evidence="1" id="KW-0813">Transport</keyword>
<evidence type="ECO:0000313" key="5">
    <source>
        <dbReference type="Proteomes" id="UP001465755"/>
    </source>
</evidence>
<evidence type="ECO:0000256" key="1">
    <source>
        <dbReference type="RuleBase" id="RU365030"/>
    </source>
</evidence>
<name>A0AAW1NNF1_9CHLO</name>
<dbReference type="SUPFAM" id="SSF81995">
    <property type="entry name" value="beta-sandwich domain of Sec23/24"/>
    <property type="match status" value="1"/>
</dbReference>
<evidence type="ECO:0000256" key="2">
    <source>
        <dbReference type="SAM" id="MobiDB-lite"/>
    </source>
</evidence>
<dbReference type="PANTHER" id="PTHR11141">
    <property type="entry name" value="PROTEIN TRANSPORT PROTEIN SEC23"/>
    <property type="match status" value="1"/>
</dbReference>
<gene>
    <name evidence="4" type="ORF">WJX73_005528</name>
</gene>
<keyword evidence="1" id="KW-0963">Cytoplasm</keyword>
<dbReference type="PANTHER" id="PTHR11141:SF6">
    <property type="entry name" value="PROTEIN TRANSPORT PROTEIN SEC23 A"/>
    <property type="match status" value="1"/>
</dbReference>
<dbReference type="EMBL" id="JALJOQ010000272">
    <property type="protein sequence ID" value="KAK9786487.1"/>
    <property type="molecule type" value="Genomic_DNA"/>
</dbReference>
<feature type="domain" description="Sec23/Sec24 beta-sandwich" evidence="3">
    <location>
        <begin position="186"/>
        <end position="288"/>
    </location>
</feature>
<keyword evidence="5" id="KW-1185">Reference proteome</keyword>
<dbReference type="GO" id="GO:0046872">
    <property type="term" value="F:metal ion binding"/>
    <property type="evidence" value="ECO:0007669"/>
    <property type="project" value="UniProtKB-KW"/>
</dbReference>
<dbReference type="SUPFAM" id="SSF53300">
    <property type="entry name" value="vWA-like"/>
    <property type="match status" value="1"/>
</dbReference>
<dbReference type="GO" id="GO:0005789">
    <property type="term" value="C:endoplasmic reticulum membrane"/>
    <property type="evidence" value="ECO:0007669"/>
    <property type="project" value="UniProtKB-SubCell"/>
</dbReference>
<keyword evidence="1" id="KW-0256">Endoplasmic reticulum</keyword>
<dbReference type="AlphaFoldDB" id="A0AAW1NNF1"/>
<organism evidence="4 5">
    <name type="scientific">Symbiochloris irregularis</name>
    <dbReference type="NCBI Taxonomy" id="706552"/>
    <lineage>
        <taxon>Eukaryota</taxon>
        <taxon>Viridiplantae</taxon>
        <taxon>Chlorophyta</taxon>
        <taxon>core chlorophytes</taxon>
        <taxon>Trebouxiophyceae</taxon>
        <taxon>Trebouxiales</taxon>
        <taxon>Trebouxiaceae</taxon>
        <taxon>Symbiochloris</taxon>
    </lineage>
</organism>
<dbReference type="GO" id="GO:0090110">
    <property type="term" value="P:COPII-coated vesicle cargo loading"/>
    <property type="evidence" value="ECO:0007669"/>
    <property type="project" value="TreeGrafter"/>
</dbReference>
<proteinExistence type="inferred from homology"/>
<keyword evidence="1" id="KW-0653">Protein transport</keyword>
<feature type="region of interest" description="Disordered" evidence="2">
    <location>
        <begin position="97"/>
        <end position="117"/>
    </location>
</feature>
<comment type="caution">
    <text evidence="4">The sequence shown here is derived from an EMBL/GenBank/DDBJ whole genome shotgun (WGS) entry which is preliminary data.</text>
</comment>
<evidence type="ECO:0000313" key="4">
    <source>
        <dbReference type="EMBL" id="KAK9786487.1"/>
    </source>
</evidence>
<dbReference type="GO" id="GO:0070971">
    <property type="term" value="C:endoplasmic reticulum exit site"/>
    <property type="evidence" value="ECO:0007669"/>
    <property type="project" value="TreeGrafter"/>
</dbReference>
<keyword evidence="1" id="KW-0472">Membrane</keyword>
<protein>
    <recommendedName>
        <fullName evidence="1">Protein transport protein SEC23</fullName>
    </recommendedName>
</protein>
<dbReference type="GO" id="GO:0030127">
    <property type="term" value="C:COPII vesicle coat"/>
    <property type="evidence" value="ECO:0007669"/>
    <property type="project" value="TreeGrafter"/>
</dbReference>
<dbReference type="Gene3D" id="1.20.120.730">
    <property type="entry name" value="Sec23/Sec24 helical domain"/>
    <property type="match status" value="1"/>
</dbReference>
<keyword evidence="1" id="KW-0931">ER-Golgi transport</keyword>
<accession>A0AAW1NNF1</accession>
<comment type="subcellular location">
    <subcellularLocation>
        <location evidence="1">Cytoplasmic vesicle</location>
        <location evidence="1">COPII-coated vesicle membrane</location>
        <topology evidence="1">Peripheral membrane protein</topology>
        <orientation evidence="1">Cytoplasmic side</orientation>
    </subcellularLocation>
    <subcellularLocation>
        <location evidence="1">Endoplasmic reticulum membrane</location>
        <topology evidence="1">Peripheral membrane protein</topology>
        <orientation evidence="1">Cytoplasmic side</orientation>
    </subcellularLocation>
</comment>
<dbReference type="Pfam" id="PF08033">
    <property type="entry name" value="Sec23_BS"/>
    <property type="match status" value="1"/>
</dbReference>
<evidence type="ECO:0000259" key="3">
    <source>
        <dbReference type="Pfam" id="PF08033"/>
    </source>
</evidence>
<dbReference type="Proteomes" id="UP001465755">
    <property type="component" value="Unassembled WGS sequence"/>
</dbReference>
<dbReference type="GO" id="GO:0005096">
    <property type="term" value="F:GTPase activator activity"/>
    <property type="evidence" value="ECO:0007669"/>
    <property type="project" value="TreeGrafter"/>
</dbReference>
<feature type="region of interest" description="Disordered" evidence="2">
    <location>
        <begin position="38"/>
        <end position="73"/>
    </location>
</feature>
<feature type="compositionally biased region" description="Polar residues" evidence="2">
    <location>
        <begin position="58"/>
        <end position="73"/>
    </location>
</feature>
<dbReference type="GO" id="GO:0015031">
    <property type="term" value="P:protein transport"/>
    <property type="evidence" value="ECO:0007669"/>
    <property type="project" value="UniProtKB-KW"/>
</dbReference>
<reference evidence="4 5" key="1">
    <citation type="journal article" date="2024" name="Nat. Commun.">
        <title>Phylogenomics reveals the evolutionary origins of lichenization in chlorophyte algae.</title>
        <authorList>
            <person name="Puginier C."/>
            <person name="Libourel C."/>
            <person name="Otte J."/>
            <person name="Skaloud P."/>
            <person name="Haon M."/>
            <person name="Grisel S."/>
            <person name="Petersen M."/>
            <person name="Berrin J.G."/>
            <person name="Delaux P.M."/>
            <person name="Dal Grande F."/>
            <person name="Keller J."/>
        </authorList>
    </citation>
    <scope>NUCLEOTIDE SEQUENCE [LARGE SCALE GENOMIC DNA]</scope>
    <source>
        <strain evidence="4 5">SAG 2036</strain>
    </source>
</reference>
<dbReference type="InterPro" id="IPR012990">
    <property type="entry name" value="Beta-sandwich_Sec23_24"/>
</dbReference>
<dbReference type="InterPro" id="IPR036465">
    <property type="entry name" value="vWFA_dom_sf"/>
</dbReference>
<dbReference type="InterPro" id="IPR037364">
    <property type="entry name" value="Sec23"/>
</dbReference>
<keyword evidence="1" id="KW-0968">Cytoplasmic vesicle</keyword>
<comment type="similarity">
    <text evidence="1">Belongs to the SEC23/SEC24 family. SEC23 subfamily.</text>
</comment>
<keyword evidence="1" id="KW-0862">Zinc</keyword>
<dbReference type="Gene3D" id="3.40.50.410">
    <property type="entry name" value="von Willebrand factor, type A domain"/>
    <property type="match status" value="1"/>
</dbReference>
<sequence length="490" mass="52597">MRPEKAAGRNARERRRCTGAAMDAALHLLNAFPPLDSKSHGHALSSSRGHHMAASPSPRGQESASRGPQTQDMSRSVLPRFSHMLVFVTGPCTEGPGSVPLNALDGKPRPRDSHAQSSAAKCFSQMAASASDLSTAVDVLALGCLAVNAPMLSRVCDTTGGAFMIHEELTAHAGKSLAASLQRRVGLNGVLDIHCSPGLEVTRITGPCVAVNRGPKGALMRMRGSGWSGRLGSHAQEVRSICRGQTFAITLDVTKPLQGQYAFVQVICGWTTREGTQVQRVMTKRLRLTDSVSTHLRAVDVPCAALLLAKGIVGRGRELRAASDGAVRASLRQALAKHIRHVAEQTGQKLPGSRRWFGGGQKQTWKLPAGLQYFAEALFQLQRGPMLGASITHEDTRAFLASTFIGVPLDCGLAMLAPVLYLWNGEGRQFERVFPSDMALRPDSVAVLDCGTQLFIWLGHQTANAARVPCFRGTDSSTEDRQCKADLLEC</sequence>